<feature type="compositionally biased region" description="Basic and acidic residues" evidence="1">
    <location>
        <begin position="58"/>
        <end position="80"/>
    </location>
</feature>
<dbReference type="RefSeq" id="WP_129929906.1">
    <property type="nucleotide sequence ID" value="NZ_CP159510.1"/>
</dbReference>
<evidence type="ECO:0000313" key="2">
    <source>
        <dbReference type="EMBL" id="XCJ15881.1"/>
    </source>
</evidence>
<reference evidence="2" key="1">
    <citation type="submission" date="2024-06" db="EMBL/GenBank/DDBJ databases">
        <authorList>
            <person name="Fan A."/>
            <person name="Zhang F.Y."/>
            <person name="Zhang L."/>
        </authorList>
    </citation>
    <scope>NUCLEOTIDE SEQUENCE</scope>
    <source>
        <strain evidence="2">Y61</strain>
    </source>
</reference>
<proteinExistence type="predicted"/>
<gene>
    <name evidence="2" type="ORF">ABNN70_09120</name>
</gene>
<sequence length="80" mass="9391">MPEEKREPKTIHVDKLIIKADEVVFQQNSRHPHSDFDRGVRHPVRRDIWGFPIPGTFHEQETRAEGPAEEHEDAKAKEEK</sequence>
<accession>A0AAU8ICC2</accession>
<name>A0AAU8ICC2_9BACL</name>
<evidence type="ECO:0000256" key="1">
    <source>
        <dbReference type="SAM" id="MobiDB-lite"/>
    </source>
</evidence>
<dbReference type="EMBL" id="CP159510">
    <property type="protein sequence ID" value="XCJ15881.1"/>
    <property type="molecule type" value="Genomic_DNA"/>
</dbReference>
<protein>
    <submittedName>
        <fullName evidence="2">Uncharacterized protein</fullName>
    </submittedName>
</protein>
<feature type="region of interest" description="Disordered" evidence="1">
    <location>
        <begin position="51"/>
        <end position="80"/>
    </location>
</feature>
<organism evidence="2">
    <name type="scientific">Sporolactobacillus sp. Y61</name>
    <dbReference type="NCBI Taxonomy" id="3160863"/>
    <lineage>
        <taxon>Bacteria</taxon>
        <taxon>Bacillati</taxon>
        <taxon>Bacillota</taxon>
        <taxon>Bacilli</taxon>
        <taxon>Bacillales</taxon>
        <taxon>Sporolactobacillaceae</taxon>
        <taxon>Sporolactobacillus</taxon>
    </lineage>
</organism>
<dbReference type="AlphaFoldDB" id="A0AAU8ICC2"/>